<gene>
    <name evidence="2" type="ORF">ENO47_07745</name>
</gene>
<organism evidence="2">
    <name type="scientific">Hydrogenobacter sp</name>
    <dbReference type="NCBI Taxonomy" id="2152829"/>
    <lineage>
        <taxon>Bacteria</taxon>
        <taxon>Pseudomonadati</taxon>
        <taxon>Aquificota</taxon>
        <taxon>Aquificia</taxon>
        <taxon>Aquificales</taxon>
        <taxon>Aquificaceae</taxon>
        <taxon>Hydrogenobacter</taxon>
    </lineage>
</organism>
<comment type="caution">
    <text evidence="2">The sequence shown here is derived from an EMBL/GenBank/DDBJ whole genome shotgun (WGS) entry which is preliminary data.</text>
</comment>
<evidence type="ECO:0000313" key="2">
    <source>
        <dbReference type="EMBL" id="HEW46538.1"/>
    </source>
</evidence>
<name>A0A7C2V496_9AQUI</name>
<protein>
    <recommendedName>
        <fullName evidence="3">DUF3387 domain-containing protein</fullName>
    </recommendedName>
</protein>
<keyword evidence="1" id="KW-0175">Coiled coil</keyword>
<reference evidence="2" key="1">
    <citation type="journal article" date="2020" name="mSystems">
        <title>Genome- and Community-Level Interaction Insights into Carbon Utilization and Element Cycling Functions of Hydrothermarchaeota in Hydrothermal Sediment.</title>
        <authorList>
            <person name="Zhou Z."/>
            <person name="Liu Y."/>
            <person name="Xu W."/>
            <person name="Pan J."/>
            <person name="Luo Z.H."/>
            <person name="Li M."/>
        </authorList>
    </citation>
    <scope>NUCLEOTIDE SEQUENCE [LARGE SCALE GENOMIC DNA]</scope>
    <source>
        <strain evidence="2">SpSt-132</strain>
    </source>
</reference>
<dbReference type="EMBL" id="DSFP01000067">
    <property type="protein sequence ID" value="HEW46538.1"/>
    <property type="molecule type" value="Genomic_DNA"/>
</dbReference>
<evidence type="ECO:0000256" key="1">
    <source>
        <dbReference type="SAM" id="Coils"/>
    </source>
</evidence>
<sequence length="257" mass="30417">MDNLKDLQKAILKISIRLFKLSNLLSIANKLSPEEKESIEKEYKELSQTLEKLKAEYMRNAKTEDSQKISNTYKRKEKVLEKNEFEEIRDELIKARLRLITLDHILSKDNLSGEEREKKEREYEQVYSRLRRLESLYSEKAEYLDKVKENYESLKFSDPEQALKVLEPLFKRAKIDFEKVHEEIVALVGGGDYKELLADALLDGIFFTFGHTEAKRRLRNKIRLIILEARLHSEEKGLDKKIEEIIMNKAVRKRQTL</sequence>
<feature type="coiled-coil region" evidence="1">
    <location>
        <begin position="36"/>
        <end position="63"/>
    </location>
</feature>
<evidence type="ECO:0008006" key="3">
    <source>
        <dbReference type="Google" id="ProtNLM"/>
    </source>
</evidence>
<dbReference type="AlphaFoldDB" id="A0A7C2V496"/>
<accession>A0A7C2V496</accession>
<proteinExistence type="predicted"/>